<name>A0A3A1U3D6_9MICO</name>
<keyword evidence="3" id="KW-1185">Reference proteome</keyword>
<evidence type="ECO:0000313" key="2">
    <source>
        <dbReference type="EMBL" id="RIX30902.1"/>
    </source>
</evidence>
<dbReference type="GO" id="GO:0005524">
    <property type="term" value="F:ATP binding"/>
    <property type="evidence" value="ECO:0007669"/>
    <property type="project" value="InterPro"/>
</dbReference>
<accession>A0A3A1U3D6</accession>
<dbReference type="InterPro" id="IPR036565">
    <property type="entry name" value="Mur-like_cat_sf"/>
</dbReference>
<comment type="caution">
    <text evidence="2">The sequence shown here is derived from an EMBL/GenBank/DDBJ whole genome shotgun (WGS) entry which is preliminary data.</text>
</comment>
<evidence type="ECO:0000313" key="3">
    <source>
        <dbReference type="Proteomes" id="UP000265742"/>
    </source>
</evidence>
<protein>
    <submittedName>
        <fullName evidence="2">DUF1727 domain-containing protein</fullName>
    </submittedName>
</protein>
<dbReference type="PANTHER" id="PTHR23135:SF7">
    <property type="entry name" value="LIPID II ISOGLUTAMINYL SYNTHASE (GLUTAMINE-HYDROLYZING) SUBUNIT MURT"/>
    <property type="match status" value="1"/>
</dbReference>
<proteinExistence type="predicted"/>
<dbReference type="Pfam" id="PF08245">
    <property type="entry name" value="Mur_ligase_M"/>
    <property type="match status" value="1"/>
</dbReference>
<evidence type="ECO:0000259" key="1">
    <source>
        <dbReference type="Pfam" id="PF08245"/>
    </source>
</evidence>
<reference evidence="3" key="1">
    <citation type="submission" date="2018-09" db="EMBL/GenBank/DDBJ databases">
        <authorList>
            <person name="Kim I."/>
        </authorList>
    </citation>
    <scope>NUCLEOTIDE SEQUENCE [LARGE SCALE GENOMIC DNA]</scope>
    <source>
        <strain evidence="3">DD4a</strain>
    </source>
</reference>
<dbReference type="SUPFAM" id="SSF53623">
    <property type="entry name" value="MurD-like peptide ligases, catalytic domain"/>
    <property type="match status" value="1"/>
</dbReference>
<dbReference type="InterPro" id="IPR013221">
    <property type="entry name" value="Mur_ligase_cen"/>
</dbReference>
<dbReference type="RefSeq" id="WP_119481264.1">
    <property type="nucleotide sequence ID" value="NZ_QXTG01000001.1"/>
</dbReference>
<dbReference type="Proteomes" id="UP000265742">
    <property type="component" value="Unassembled WGS sequence"/>
</dbReference>
<dbReference type="EMBL" id="QXTG01000001">
    <property type="protein sequence ID" value="RIX30902.1"/>
    <property type="molecule type" value="Genomic_DNA"/>
</dbReference>
<dbReference type="GO" id="GO:0016881">
    <property type="term" value="F:acid-amino acid ligase activity"/>
    <property type="evidence" value="ECO:0007669"/>
    <property type="project" value="InterPro"/>
</dbReference>
<dbReference type="OrthoDB" id="9803907at2"/>
<dbReference type="AlphaFoldDB" id="A0A3A1U3D6"/>
<sequence length="439" mass="46646">MAHRRAPLLRRARRRSGPVRRRAAVLAGRATALLVHLVRPGGGTAIPGRVALRLAPDLVGHVLRQPPLGVVVVSGSSGKSTTAALVRAILERHGLTVLANRRTANIPHGITAELLPQIDGAARTTADVAVVEVDEGYAGAVAADAAARVVVLLNVMIDQLHRWQEPELVAAYLRRAAEAATGALVVNADDPLVAAIGRDRELAGAVVRRFGLSAAVRAALPHPPGSAPDFSGPAVETAADAVVERVDGDRAEVRTERGRDVLRLPGRGAHVAVDAAAALEAAAAVLGERYDERLARTAIDASAAVFGREETVTALGAEVELVLTKSPATMQANLDLLDPRGVSTMVAVGRDIFDASQLWLADWRPLEHVDLVSGWQAWDTALRLAYDEVAVGRVDEDLDRAVVAHLTAPLPDGVRRRIVMTPESMRVIRRRLRLDRSAS</sequence>
<gene>
    <name evidence="2" type="ORF">D1781_05820</name>
</gene>
<organism evidence="2 3">
    <name type="scientific">Amnibacterium setariae</name>
    <dbReference type="NCBI Taxonomy" id="2306585"/>
    <lineage>
        <taxon>Bacteria</taxon>
        <taxon>Bacillati</taxon>
        <taxon>Actinomycetota</taxon>
        <taxon>Actinomycetes</taxon>
        <taxon>Micrococcales</taxon>
        <taxon>Microbacteriaceae</taxon>
        <taxon>Amnibacterium</taxon>
    </lineage>
</organism>
<dbReference type="Gene3D" id="3.40.1190.10">
    <property type="entry name" value="Mur-like, catalytic domain"/>
    <property type="match status" value="1"/>
</dbReference>
<feature type="domain" description="Mur ligase central" evidence="1">
    <location>
        <begin position="73"/>
        <end position="216"/>
    </location>
</feature>
<dbReference type="PANTHER" id="PTHR23135">
    <property type="entry name" value="MUR LIGASE FAMILY MEMBER"/>
    <property type="match status" value="1"/>
</dbReference>